<reference evidence="2 3" key="1">
    <citation type="journal article" date="2020" name="ISME J.">
        <title>Uncovering the hidden diversity of litter-decomposition mechanisms in mushroom-forming fungi.</title>
        <authorList>
            <person name="Floudas D."/>
            <person name="Bentzer J."/>
            <person name="Ahren D."/>
            <person name="Johansson T."/>
            <person name="Persson P."/>
            <person name="Tunlid A."/>
        </authorList>
    </citation>
    <scope>NUCLEOTIDE SEQUENCE [LARGE SCALE GENOMIC DNA]</scope>
    <source>
        <strain evidence="2 3">CBS 146.42</strain>
    </source>
</reference>
<comment type="caution">
    <text evidence="2">The sequence shown here is derived from an EMBL/GenBank/DDBJ whole genome shotgun (WGS) entry which is preliminary data.</text>
</comment>
<organism evidence="2 3">
    <name type="scientific">Leucocoprinus leucothites</name>
    <dbReference type="NCBI Taxonomy" id="201217"/>
    <lineage>
        <taxon>Eukaryota</taxon>
        <taxon>Fungi</taxon>
        <taxon>Dikarya</taxon>
        <taxon>Basidiomycota</taxon>
        <taxon>Agaricomycotina</taxon>
        <taxon>Agaricomycetes</taxon>
        <taxon>Agaricomycetidae</taxon>
        <taxon>Agaricales</taxon>
        <taxon>Agaricineae</taxon>
        <taxon>Agaricaceae</taxon>
        <taxon>Leucocoprinus</taxon>
    </lineage>
</organism>
<feature type="signal peptide" evidence="1">
    <location>
        <begin position="1"/>
        <end position="20"/>
    </location>
</feature>
<accession>A0A8H5FXV3</accession>
<dbReference type="EMBL" id="JAACJO010000011">
    <property type="protein sequence ID" value="KAF5352752.1"/>
    <property type="molecule type" value="Genomic_DNA"/>
</dbReference>
<dbReference type="AlphaFoldDB" id="A0A8H5FXV3"/>
<name>A0A8H5FXV3_9AGAR</name>
<protein>
    <submittedName>
        <fullName evidence="2">Uncharacterized protein</fullName>
    </submittedName>
</protein>
<evidence type="ECO:0000313" key="3">
    <source>
        <dbReference type="Proteomes" id="UP000559027"/>
    </source>
</evidence>
<sequence>MAFKLFTALVAVAAATSALAQTDLAQCDFVFIPESPVDPATFNVAADFNFTFLKFFAADPPSSALTQRYLAQCDFVFIPETSAAIPQGISALAVDFNRIPEVVLFGMDEQATFAEASPEVFLAHKAFYAKGWTCDQTIGQLEHLIGKSLEDSTTGLRWNIQSIQCSCDLNHED</sequence>
<keyword evidence="1" id="KW-0732">Signal</keyword>
<dbReference type="Proteomes" id="UP000559027">
    <property type="component" value="Unassembled WGS sequence"/>
</dbReference>
<evidence type="ECO:0000256" key="1">
    <source>
        <dbReference type="SAM" id="SignalP"/>
    </source>
</evidence>
<proteinExistence type="predicted"/>
<gene>
    <name evidence="2" type="ORF">D9756_006248</name>
</gene>
<feature type="chain" id="PRO_5034602028" evidence="1">
    <location>
        <begin position="21"/>
        <end position="173"/>
    </location>
</feature>
<evidence type="ECO:0000313" key="2">
    <source>
        <dbReference type="EMBL" id="KAF5352752.1"/>
    </source>
</evidence>
<keyword evidence="3" id="KW-1185">Reference proteome</keyword>